<proteinExistence type="predicted"/>
<gene>
    <name evidence="3" type="primary">20203321</name>
    <name evidence="2" type="ORF">HELRODRAFT_170706</name>
</gene>
<sequence length="394" mass="43826">MTSSSFERLDNKPSKSFRHLSTTPDYQPPYFPPPYAPLPLHTSGYPYPHHHHHHHHHPGFVQPSQPTFDLSLTYHPEGQNPLLTNNFHPQYNAVAAVVATTASSAAVVGADPFQSYANFYAQGIPYPGAYNYPFHDPFNGGSSANGANNNNNVVVDGGCKIGSSSSNSHNASNMATTNHQQHYSQRHLLQQQYNQLSQQQQQTTSFKSPTTTQPPLPQQQQQQLEFRDVTSPTTNTDPPLQYTLLSNSTRPQQLASDIISSIYPPQISANEREKFASSSQSPFGLYTKDQPNPFNPAIHNQTVSNADLCQSQIGPNEVTCVRKNGGKVKAEPSRNFARHHPYQATNECNNNINNNINNNDRIAYYGSTQQFLLLQHQQQHRNIVAGINEDTQAS</sequence>
<dbReference type="EMBL" id="KB096222">
    <property type="protein sequence ID" value="ESO07371.1"/>
    <property type="molecule type" value="Genomic_DNA"/>
</dbReference>
<evidence type="ECO:0000313" key="4">
    <source>
        <dbReference type="Proteomes" id="UP000015101"/>
    </source>
</evidence>
<keyword evidence="4" id="KW-1185">Reference proteome</keyword>
<reference evidence="4" key="1">
    <citation type="submission" date="2012-12" db="EMBL/GenBank/DDBJ databases">
        <authorList>
            <person name="Hellsten U."/>
            <person name="Grimwood J."/>
            <person name="Chapman J.A."/>
            <person name="Shapiro H."/>
            <person name="Aerts A."/>
            <person name="Otillar R.P."/>
            <person name="Terry A.Y."/>
            <person name="Boore J.L."/>
            <person name="Simakov O."/>
            <person name="Marletaz F."/>
            <person name="Cho S.-J."/>
            <person name="Edsinger-Gonzales E."/>
            <person name="Havlak P."/>
            <person name="Kuo D.-H."/>
            <person name="Larsson T."/>
            <person name="Lv J."/>
            <person name="Arendt D."/>
            <person name="Savage R."/>
            <person name="Osoegawa K."/>
            <person name="de Jong P."/>
            <person name="Lindberg D.R."/>
            <person name="Seaver E.C."/>
            <person name="Weisblat D.A."/>
            <person name="Putnam N.H."/>
            <person name="Grigoriev I.V."/>
            <person name="Rokhsar D.S."/>
        </authorList>
    </citation>
    <scope>NUCLEOTIDE SEQUENCE</scope>
</reference>
<feature type="compositionally biased region" description="Polar residues" evidence="1">
    <location>
        <begin position="174"/>
        <end position="183"/>
    </location>
</feature>
<dbReference type="CTD" id="20203321"/>
<feature type="compositionally biased region" description="Low complexity" evidence="1">
    <location>
        <begin position="163"/>
        <end position="173"/>
    </location>
</feature>
<dbReference type="KEGG" id="hro:HELRODRAFT_170706"/>
<reference evidence="3" key="3">
    <citation type="submission" date="2015-06" db="UniProtKB">
        <authorList>
            <consortium name="EnsemblMetazoa"/>
        </authorList>
    </citation>
    <scope>IDENTIFICATION</scope>
</reference>
<dbReference type="Proteomes" id="UP000015101">
    <property type="component" value="Unassembled WGS sequence"/>
</dbReference>
<dbReference type="AlphaFoldDB" id="T1F3C2"/>
<dbReference type="GeneID" id="20203321"/>
<accession>T1F3C2</accession>
<dbReference type="EnsemblMetazoa" id="HelroT170706">
    <property type="protein sequence ID" value="HelroP170706"/>
    <property type="gene ID" value="HelroG170706"/>
</dbReference>
<dbReference type="EMBL" id="AMQM01003658">
    <property type="status" value="NOT_ANNOTATED_CDS"/>
    <property type="molecule type" value="Genomic_DNA"/>
</dbReference>
<evidence type="ECO:0000313" key="2">
    <source>
        <dbReference type="EMBL" id="ESO07371.1"/>
    </source>
</evidence>
<feature type="compositionally biased region" description="Low complexity" evidence="1">
    <location>
        <begin position="188"/>
        <end position="211"/>
    </location>
</feature>
<dbReference type="InParanoid" id="T1F3C2"/>
<evidence type="ECO:0000256" key="1">
    <source>
        <dbReference type="SAM" id="MobiDB-lite"/>
    </source>
</evidence>
<dbReference type="RefSeq" id="XP_009014749.1">
    <property type="nucleotide sequence ID" value="XM_009016501.1"/>
</dbReference>
<feature type="compositionally biased region" description="Polar residues" evidence="1">
    <location>
        <begin position="230"/>
        <end position="244"/>
    </location>
</feature>
<dbReference type="HOGENOM" id="CLU_700727_0_0_1"/>
<protein>
    <submittedName>
        <fullName evidence="2 3">Uncharacterized protein</fullName>
    </submittedName>
</protein>
<feature type="region of interest" description="Disordered" evidence="1">
    <location>
        <begin position="159"/>
        <end position="244"/>
    </location>
</feature>
<organism evidence="3 4">
    <name type="scientific">Helobdella robusta</name>
    <name type="common">Californian leech</name>
    <dbReference type="NCBI Taxonomy" id="6412"/>
    <lineage>
        <taxon>Eukaryota</taxon>
        <taxon>Metazoa</taxon>
        <taxon>Spiralia</taxon>
        <taxon>Lophotrochozoa</taxon>
        <taxon>Annelida</taxon>
        <taxon>Clitellata</taxon>
        <taxon>Hirudinea</taxon>
        <taxon>Rhynchobdellida</taxon>
        <taxon>Glossiphoniidae</taxon>
        <taxon>Helobdella</taxon>
    </lineage>
</organism>
<evidence type="ECO:0000313" key="3">
    <source>
        <dbReference type="EnsemblMetazoa" id="HelroP170706"/>
    </source>
</evidence>
<reference evidence="2 4" key="2">
    <citation type="journal article" date="2013" name="Nature">
        <title>Insights into bilaterian evolution from three spiralian genomes.</title>
        <authorList>
            <person name="Simakov O."/>
            <person name="Marletaz F."/>
            <person name="Cho S.J."/>
            <person name="Edsinger-Gonzales E."/>
            <person name="Havlak P."/>
            <person name="Hellsten U."/>
            <person name="Kuo D.H."/>
            <person name="Larsson T."/>
            <person name="Lv J."/>
            <person name="Arendt D."/>
            <person name="Savage R."/>
            <person name="Osoegawa K."/>
            <person name="de Jong P."/>
            <person name="Grimwood J."/>
            <person name="Chapman J.A."/>
            <person name="Shapiro H."/>
            <person name="Aerts A."/>
            <person name="Otillar R.P."/>
            <person name="Terry A.Y."/>
            <person name="Boore J.L."/>
            <person name="Grigoriev I.V."/>
            <person name="Lindberg D.R."/>
            <person name="Seaver E.C."/>
            <person name="Weisblat D.A."/>
            <person name="Putnam N.H."/>
            <person name="Rokhsar D.S."/>
        </authorList>
    </citation>
    <scope>NUCLEOTIDE SEQUENCE</scope>
</reference>
<name>T1F3C2_HELRO</name>
<feature type="region of interest" description="Disordered" evidence="1">
    <location>
        <begin position="1"/>
        <end position="25"/>
    </location>
</feature>